<evidence type="ECO:0000256" key="3">
    <source>
        <dbReference type="ARBA" id="ARBA00022723"/>
    </source>
</evidence>
<evidence type="ECO:0000313" key="9">
    <source>
        <dbReference type="EMBL" id="KTD38960.1"/>
    </source>
</evidence>
<feature type="domain" description="Cytochrome c" evidence="8">
    <location>
        <begin position="63"/>
        <end position="168"/>
    </location>
</feature>
<dbReference type="PANTHER" id="PTHR35008">
    <property type="entry name" value="BLL4482 PROTEIN-RELATED"/>
    <property type="match status" value="1"/>
</dbReference>
<keyword evidence="3 6" id="KW-0479">Metal-binding</keyword>
<dbReference type="GO" id="GO:0009055">
    <property type="term" value="F:electron transfer activity"/>
    <property type="evidence" value="ECO:0007669"/>
    <property type="project" value="InterPro"/>
</dbReference>
<accession>A0A0W0X2Z2</accession>
<keyword evidence="7" id="KW-0732">Signal</keyword>
<feature type="domain" description="Cytochrome c" evidence="8">
    <location>
        <begin position="212"/>
        <end position="319"/>
    </location>
</feature>
<evidence type="ECO:0000256" key="4">
    <source>
        <dbReference type="ARBA" id="ARBA00022982"/>
    </source>
</evidence>
<dbReference type="PRINTS" id="PR00607">
    <property type="entry name" value="CYTCHROMECIE"/>
</dbReference>
<evidence type="ECO:0000256" key="6">
    <source>
        <dbReference type="PROSITE-ProRule" id="PRU00433"/>
    </source>
</evidence>
<dbReference type="InterPro" id="IPR051459">
    <property type="entry name" value="Cytochrome_c-type_DH"/>
</dbReference>
<dbReference type="Proteomes" id="UP000054858">
    <property type="component" value="Unassembled WGS sequence"/>
</dbReference>
<dbReference type="PANTHER" id="PTHR35008:SF8">
    <property type="entry name" value="ALCOHOL DEHYDROGENASE CYTOCHROME C SUBUNIT"/>
    <property type="match status" value="1"/>
</dbReference>
<feature type="chain" id="PRO_5006916084" evidence="7">
    <location>
        <begin position="27"/>
        <end position="518"/>
    </location>
</feature>
<dbReference type="GO" id="GO:0020037">
    <property type="term" value="F:heme binding"/>
    <property type="evidence" value="ECO:0007669"/>
    <property type="project" value="InterPro"/>
</dbReference>
<dbReference type="PROSITE" id="PS51007">
    <property type="entry name" value="CYTC"/>
    <property type="match status" value="4"/>
</dbReference>
<dbReference type="InterPro" id="IPR009056">
    <property type="entry name" value="Cyt_c-like_dom"/>
</dbReference>
<gene>
    <name evidence="9" type="primary">cycA</name>
    <name evidence="9" type="ORF">Loak_1081</name>
</gene>
<dbReference type="Gene3D" id="1.10.760.10">
    <property type="entry name" value="Cytochrome c-like domain"/>
    <property type="match status" value="4"/>
</dbReference>
<proteinExistence type="predicted"/>
<sequence>MGSLLKNNTITCMLATLLAVCTSLQAANNTNNENGFRWVDPLVDGFYPKYPPTTPAATDEKEKLIQRGEYLAKLGDCISCHTNVRAGTPTYAGGLPIATPFGTIYSLNITPDKKTGIGNWTEKDFIRALKEGRDPKGRNYFPVFPYVYFANVSDDDARALYAYFMSIPPVELENKRQPFPFNMPGASLGMWGWNLLFFYPNKQYEYDPEHSAAWNRGKYIVDGLGHCSMCHTPLNILGSPKQRFYLTGGFVDGYWAPNITQFGLRTANRYDVADVFIKSELINMAGPVAGPMAEVNHNSLSYLTEEDQMAIATYLKTVVSEEPLGVSPSDKQPTLKRGKQVYVNTCIICHQDGKMGAPLIGNGAGWYMRLKESGLTGLYRHAIYGYNSMPPHGACVTCSDNDVISAVDYLLNKSLSRSQWLDLKSGGAAKFPADGKIIYNENCGVCHNEGKLGAPKIGDKEMWKPLIAQNMDVLIENTVMGKKHPVNGGCKHCTTGEVIDAIKYMVSQSKTEGNYSLW</sequence>
<evidence type="ECO:0000259" key="8">
    <source>
        <dbReference type="PROSITE" id="PS51007"/>
    </source>
</evidence>
<dbReference type="InterPro" id="IPR036909">
    <property type="entry name" value="Cyt_c-like_dom_sf"/>
</dbReference>
<evidence type="ECO:0000256" key="5">
    <source>
        <dbReference type="ARBA" id="ARBA00023004"/>
    </source>
</evidence>
<dbReference type="Pfam" id="PF13442">
    <property type="entry name" value="Cytochrome_CBB3"/>
    <property type="match status" value="2"/>
</dbReference>
<dbReference type="GO" id="GO:0005506">
    <property type="term" value="F:iron ion binding"/>
    <property type="evidence" value="ECO:0007669"/>
    <property type="project" value="InterPro"/>
</dbReference>
<evidence type="ECO:0000256" key="1">
    <source>
        <dbReference type="ARBA" id="ARBA00022448"/>
    </source>
</evidence>
<keyword evidence="1" id="KW-0813">Transport</keyword>
<feature type="domain" description="Cytochrome c" evidence="8">
    <location>
        <begin position="333"/>
        <end position="414"/>
    </location>
</feature>
<evidence type="ECO:0000256" key="2">
    <source>
        <dbReference type="ARBA" id="ARBA00022617"/>
    </source>
</evidence>
<evidence type="ECO:0000256" key="7">
    <source>
        <dbReference type="SAM" id="SignalP"/>
    </source>
</evidence>
<dbReference type="InterPro" id="IPR002323">
    <property type="entry name" value="Cyt_CIE"/>
</dbReference>
<keyword evidence="2 6" id="KW-0349">Heme</keyword>
<dbReference type="SUPFAM" id="SSF46626">
    <property type="entry name" value="Cytochrome c"/>
    <property type="match status" value="4"/>
</dbReference>
<organism evidence="9 10">
    <name type="scientific">Legionella oakridgensis</name>
    <dbReference type="NCBI Taxonomy" id="29423"/>
    <lineage>
        <taxon>Bacteria</taxon>
        <taxon>Pseudomonadati</taxon>
        <taxon>Pseudomonadota</taxon>
        <taxon>Gammaproteobacteria</taxon>
        <taxon>Legionellales</taxon>
        <taxon>Legionellaceae</taxon>
        <taxon>Legionella</taxon>
    </lineage>
</organism>
<evidence type="ECO:0000313" key="10">
    <source>
        <dbReference type="Proteomes" id="UP000054858"/>
    </source>
</evidence>
<reference evidence="9 10" key="1">
    <citation type="submission" date="2015-11" db="EMBL/GenBank/DDBJ databases">
        <title>Genomic analysis of 38 Legionella species identifies large and diverse effector repertoires.</title>
        <authorList>
            <person name="Burstein D."/>
            <person name="Amaro F."/>
            <person name="Zusman T."/>
            <person name="Lifshitz Z."/>
            <person name="Cohen O."/>
            <person name="Gilbert J.A."/>
            <person name="Pupko T."/>
            <person name="Shuman H.A."/>
            <person name="Segal G."/>
        </authorList>
    </citation>
    <scope>NUCLEOTIDE SEQUENCE [LARGE SCALE GENOMIC DNA]</scope>
    <source>
        <strain evidence="9 10">Oak Ridge-10</strain>
    </source>
</reference>
<name>A0A0W0X2Z2_9GAMM</name>
<keyword evidence="5 6" id="KW-0408">Iron</keyword>
<keyword evidence="4" id="KW-0249">Electron transport</keyword>
<dbReference type="AlphaFoldDB" id="A0A0W0X2Z2"/>
<dbReference type="PATRIC" id="fig|29423.5.peg.1134"/>
<comment type="caution">
    <text evidence="9">The sequence shown here is derived from an EMBL/GenBank/DDBJ whole genome shotgun (WGS) entry which is preliminary data.</text>
</comment>
<protein>
    <submittedName>
        <fullName evidence="9">Cytochrome c</fullName>
    </submittedName>
</protein>
<feature type="domain" description="Cytochrome c" evidence="8">
    <location>
        <begin position="430"/>
        <end position="509"/>
    </location>
</feature>
<dbReference type="EMBL" id="LNYP01000023">
    <property type="protein sequence ID" value="KTD38960.1"/>
    <property type="molecule type" value="Genomic_DNA"/>
</dbReference>
<feature type="signal peptide" evidence="7">
    <location>
        <begin position="1"/>
        <end position="26"/>
    </location>
</feature>